<reference evidence="1" key="1">
    <citation type="submission" date="2022-07" db="EMBL/GenBank/DDBJ databases">
        <title>Draft genome sequence of Zalerion maritima ATCC 34329, a (micro)plastics degrading marine fungus.</title>
        <authorList>
            <person name="Paco A."/>
            <person name="Goncalves M.F.M."/>
            <person name="Rocha-Santos T.A.P."/>
            <person name="Alves A."/>
        </authorList>
    </citation>
    <scope>NUCLEOTIDE SEQUENCE</scope>
    <source>
        <strain evidence="1">ATCC 34329</strain>
    </source>
</reference>
<keyword evidence="2" id="KW-1185">Reference proteome</keyword>
<dbReference type="AlphaFoldDB" id="A0AAD5RQ23"/>
<accession>A0AAD5RQ23</accession>
<dbReference type="EMBL" id="JAKWBI020000144">
    <property type="protein sequence ID" value="KAJ2901651.1"/>
    <property type="molecule type" value="Genomic_DNA"/>
</dbReference>
<comment type="caution">
    <text evidence="1">The sequence shown here is derived from an EMBL/GenBank/DDBJ whole genome shotgun (WGS) entry which is preliminary data.</text>
</comment>
<protein>
    <submittedName>
        <fullName evidence="1">Uncharacterized protein</fullName>
    </submittedName>
</protein>
<sequence length="170" mass="18214">MTATGALALTLPLGEAVGRVGCIFAGVRNTNSSTEEQRQFISSCLNIITYTVTPSLSLWKTQYLPLQPSANLALACQASARILAESQSKDIPRFRFPIFGFDTTPTTLLAYIQLIASMGWILQCLVPAVLIVGAGAEATRVNDAAAERQNQHMANDGKKLASACSPFEHV</sequence>
<dbReference type="Proteomes" id="UP001201980">
    <property type="component" value="Unassembled WGS sequence"/>
</dbReference>
<name>A0AAD5RQ23_9PEZI</name>
<gene>
    <name evidence="1" type="ORF">MKZ38_001610</name>
</gene>
<evidence type="ECO:0000313" key="1">
    <source>
        <dbReference type="EMBL" id="KAJ2901651.1"/>
    </source>
</evidence>
<organism evidence="1 2">
    <name type="scientific">Zalerion maritima</name>
    <dbReference type="NCBI Taxonomy" id="339359"/>
    <lineage>
        <taxon>Eukaryota</taxon>
        <taxon>Fungi</taxon>
        <taxon>Dikarya</taxon>
        <taxon>Ascomycota</taxon>
        <taxon>Pezizomycotina</taxon>
        <taxon>Sordariomycetes</taxon>
        <taxon>Lulworthiomycetidae</taxon>
        <taxon>Lulworthiales</taxon>
        <taxon>Lulworthiaceae</taxon>
        <taxon>Zalerion</taxon>
    </lineage>
</organism>
<evidence type="ECO:0000313" key="2">
    <source>
        <dbReference type="Proteomes" id="UP001201980"/>
    </source>
</evidence>
<proteinExistence type="predicted"/>